<name>A0ABU7EYK0_9TELE</name>
<evidence type="ECO:0000256" key="2">
    <source>
        <dbReference type="SAM" id="MobiDB-lite"/>
    </source>
</evidence>
<dbReference type="Proteomes" id="UP001352852">
    <property type="component" value="Unassembled WGS sequence"/>
</dbReference>
<dbReference type="InterPro" id="IPR031778">
    <property type="entry name" value="Sortilin_N"/>
</dbReference>
<feature type="compositionally biased region" description="Basic and acidic residues" evidence="2">
    <location>
        <begin position="226"/>
        <end position="236"/>
    </location>
</feature>
<protein>
    <submittedName>
        <fullName evidence="4">Sortilin- receptor</fullName>
    </submittedName>
</protein>
<comment type="caution">
    <text evidence="4">The sequence shown here is derived from an EMBL/GenBank/DDBJ whole genome shotgun (WGS) entry which is preliminary data.</text>
</comment>
<organism evidence="4 5">
    <name type="scientific">Characodon lateralis</name>
    <dbReference type="NCBI Taxonomy" id="208331"/>
    <lineage>
        <taxon>Eukaryota</taxon>
        <taxon>Metazoa</taxon>
        <taxon>Chordata</taxon>
        <taxon>Craniata</taxon>
        <taxon>Vertebrata</taxon>
        <taxon>Euteleostomi</taxon>
        <taxon>Actinopterygii</taxon>
        <taxon>Neopterygii</taxon>
        <taxon>Teleostei</taxon>
        <taxon>Neoteleostei</taxon>
        <taxon>Acanthomorphata</taxon>
        <taxon>Ovalentaria</taxon>
        <taxon>Atherinomorphae</taxon>
        <taxon>Cyprinodontiformes</taxon>
        <taxon>Goodeidae</taxon>
        <taxon>Characodon</taxon>
    </lineage>
</organism>
<feature type="domain" description="Sortilin N-terminal" evidence="3">
    <location>
        <begin position="17"/>
        <end position="215"/>
    </location>
</feature>
<dbReference type="InterPro" id="IPR050310">
    <property type="entry name" value="VPS10-sortilin"/>
</dbReference>
<dbReference type="EMBL" id="JAHUTJ010070488">
    <property type="protein sequence ID" value="MED6292190.1"/>
    <property type="molecule type" value="Genomic_DNA"/>
</dbReference>
<keyword evidence="1" id="KW-0677">Repeat</keyword>
<evidence type="ECO:0000259" key="3">
    <source>
        <dbReference type="Pfam" id="PF15902"/>
    </source>
</evidence>
<dbReference type="SUPFAM" id="SSF110296">
    <property type="entry name" value="Oligoxyloglucan reducing end-specific cellobiohydrolase"/>
    <property type="match status" value="1"/>
</dbReference>
<dbReference type="PANTHER" id="PTHR12106:SF27">
    <property type="entry name" value="SORTILIN-RELATED RECEPTOR"/>
    <property type="match status" value="1"/>
</dbReference>
<keyword evidence="5" id="KW-1185">Reference proteome</keyword>
<evidence type="ECO:0000313" key="5">
    <source>
        <dbReference type="Proteomes" id="UP001352852"/>
    </source>
</evidence>
<sequence length="236" mass="25964">MSLPLSLCPPQKLFGSHNPSSVQLWVSYNRQPMKAAQFMTRHPITEYYIADASEDQVFVCVNHINNATHLYISDTQGLSFSLSLENVLYYSPEGSGSNTLIRYFANEPFADLHRVEGLRGIFIATLINGSVSEDNMRSVITFDKGGTWELLQAPAADSLGGTVDCQLNKGCSLHLAQRWSQLFNIQLRRMPILSKDSAPGLIMATGGGVGNKLPRQQKTLQADTPAVHEKDPATLP</sequence>
<accession>A0ABU7EYK0</accession>
<dbReference type="PANTHER" id="PTHR12106">
    <property type="entry name" value="SORTILIN RELATED"/>
    <property type="match status" value="1"/>
</dbReference>
<evidence type="ECO:0000313" key="4">
    <source>
        <dbReference type="EMBL" id="MED6292190.1"/>
    </source>
</evidence>
<evidence type="ECO:0000256" key="1">
    <source>
        <dbReference type="ARBA" id="ARBA00022737"/>
    </source>
</evidence>
<reference evidence="4 5" key="1">
    <citation type="submission" date="2021-06" db="EMBL/GenBank/DDBJ databases">
        <authorList>
            <person name="Palmer J.M."/>
        </authorList>
    </citation>
    <scope>NUCLEOTIDE SEQUENCE [LARGE SCALE GENOMIC DNA]</scope>
    <source>
        <strain evidence="4 5">CL_MEX2019</strain>
        <tissue evidence="4">Muscle</tissue>
    </source>
</reference>
<dbReference type="Pfam" id="PF15902">
    <property type="entry name" value="Sortilin-Vps10"/>
    <property type="match status" value="1"/>
</dbReference>
<feature type="region of interest" description="Disordered" evidence="2">
    <location>
        <begin position="208"/>
        <end position="236"/>
    </location>
</feature>
<proteinExistence type="predicted"/>
<keyword evidence="4" id="KW-0675">Receptor</keyword>
<gene>
    <name evidence="4" type="primary">SORL1_5</name>
    <name evidence="4" type="ORF">CHARACLAT_031138</name>
</gene>